<dbReference type="InterPro" id="IPR001789">
    <property type="entry name" value="Sig_transdc_resp-reg_receiver"/>
</dbReference>
<dbReference type="PROSITE" id="PS50110">
    <property type="entry name" value="RESPONSE_REGULATORY"/>
    <property type="match status" value="1"/>
</dbReference>
<dbReference type="InterPro" id="IPR004358">
    <property type="entry name" value="Sig_transdc_His_kin-like_C"/>
</dbReference>
<dbReference type="InterPro" id="IPR036097">
    <property type="entry name" value="HisK_dim/P_sf"/>
</dbReference>
<dbReference type="EC" id="2.7.13.3" evidence="3"/>
<evidence type="ECO:0000256" key="4">
    <source>
        <dbReference type="ARBA" id="ARBA00022553"/>
    </source>
</evidence>
<feature type="domain" description="Response regulatory" evidence="17">
    <location>
        <begin position="570"/>
        <end position="689"/>
    </location>
</feature>
<dbReference type="RefSeq" id="WP_107891887.1">
    <property type="nucleotide sequence ID" value="NZ_NHSI01000036.1"/>
</dbReference>
<dbReference type="CDD" id="cd00082">
    <property type="entry name" value="HisKA"/>
    <property type="match status" value="1"/>
</dbReference>
<keyword evidence="5" id="KW-0808">Transferase</keyword>
<feature type="coiled-coil region" evidence="14">
    <location>
        <begin position="14"/>
        <end position="41"/>
    </location>
</feature>
<dbReference type="SUPFAM" id="SSF47384">
    <property type="entry name" value="Homodimeric domain of signal transducing histidine kinase"/>
    <property type="match status" value="1"/>
</dbReference>
<evidence type="ECO:0000256" key="8">
    <source>
        <dbReference type="ARBA" id="ARBA00022777"/>
    </source>
</evidence>
<dbReference type="FunFam" id="3.30.565.10:FF:000078">
    <property type="entry name" value="Two-component sensor histidine kinase"/>
    <property type="match status" value="1"/>
</dbReference>
<evidence type="ECO:0000256" key="9">
    <source>
        <dbReference type="ARBA" id="ARBA00022840"/>
    </source>
</evidence>
<dbReference type="Proteomes" id="UP000243859">
    <property type="component" value="Unassembled WGS sequence"/>
</dbReference>
<feature type="modified residue" description="4-aspartylphosphate" evidence="13">
    <location>
        <position position="619"/>
    </location>
</feature>
<dbReference type="InterPro" id="IPR003661">
    <property type="entry name" value="HisK_dim/P_dom"/>
</dbReference>
<dbReference type="GO" id="GO:0000155">
    <property type="term" value="F:phosphorelay sensor kinase activity"/>
    <property type="evidence" value="ECO:0007669"/>
    <property type="project" value="InterPro"/>
</dbReference>
<proteinExistence type="predicted"/>
<dbReference type="CDD" id="cd17546">
    <property type="entry name" value="REC_hyHK_CKI1_RcsC-like"/>
    <property type="match status" value="1"/>
</dbReference>
<dbReference type="SUPFAM" id="SSF55874">
    <property type="entry name" value="ATPase domain of HSP90 chaperone/DNA topoisomerase II/histidine kinase"/>
    <property type="match status" value="1"/>
</dbReference>
<dbReference type="Pfam" id="PF00072">
    <property type="entry name" value="Response_reg"/>
    <property type="match status" value="1"/>
</dbReference>
<dbReference type="GO" id="GO:0005524">
    <property type="term" value="F:ATP binding"/>
    <property type="evidence" value="ECO:0007669"/>
    <property type="project" value="UniProtKB-KW"/>
</dbReference>
<evidence type="ECO:0000256" key="5">
    <source>
        <dbReference type="ARBA" id="ARBA00022679"/>
    </source>
</evidence>
<dbReference type="InterPro" id="IPR005467">
    <property type="entry name" value="His_kinase_dom"/>
</dbReference>
<dbReference type="PRINTS" id="PR00344">
    <property type="entry name" value="BCTRLSENSOR"/>
</dbReference>
<keyword evidence="19" id="KW-1185">Reference proteome</keyword>
<name>A0A2T5BSB9_9RHOB</name>
<dbReference type="FunFam" id="1.10.287.130:FF:000004">
    <property type="entry name" value="Ethylene receptor 1"/>
    <property type="match status" value="1"/>
</dbReference>
<evidence type="ECO:0000256" key="13">
    <source>
        <dbReference type="PROSITE-ProRule" id="PRU00169"/>
    </source>
</evidence>
<feature type="region of interest" description="Disordered" evidence="15">
    <location>
        <begin position="687"/>
        <end position="715"/>
    </location>
</feature>
<evidence type="ECO:0000256" key="14">
    <source>
        <dbReference type="SAM" id="Coils"/>
    </source>
</evidence>
<keyword evidence="14" id="KW-0175">Coiled coil</keyword>
<dbReference type="Pfam" id="PF12860">
    <property type="entry name" value="PAS_7"/>
    <property type="match status" value="2"/>
</dbReference>
<dbReference type="PANTHER" id="PTHR45339">
    <property type="entry name" value="HYBRID SIGNAL TRANSDUCTION HISTIDINE KINASE J"/>
    <property type="match status" value="1"/>
</dbReference>
<evidence type="ECO:0000256" key="7">
    <source>
        <dbReference type="ARBA" id="ARBA00022741"/>
    </source>
</evidence>
<evidence type="ECO:0000256" key="3">
    <source>
        <dbReference type="ARBA" id="ARBA00012438"/>
    </source>
</evidence>
<dbReference type="SMART" id="SM00387">
    <property type="entry name" value="HATPase_c"/>
    <property type="match status" value="1"/>
</dbReference>
<dbReference type="SUPFAM" id="SSF52172">
    <property type="entry name" value="CheY-like"/>
    <property type="match status" value="1"/>
</dbReference>
<dbReference type="InterPro" id="IPR035965">
    <property type="entry name" value="PAS-like_dom_sf"/>
</dbReference>
<dbReference type="SUPFAM" id="SSF55785">
    <property type="entry name" value="PYP-like sensor domain (PAS domain)"/>
    <property type="match status" value="1"/>
</dbReference>
<dbReference type="PROSITE" id="PS50109">
    <property type="entry name" value="HIS_KIN"/>
    <property type="match status" value="1"/>
</dbReference>
<comment type="catalytic activity">
    <reaction evidence="1">
        <text>ATP + protein L-histidine = ADP + protein N-phospho-L-histidine.</text>
        <dbReference type="EC" id="2.7.13.3"/>
    </reaction>
</comment>
<keyword evidence="11" id="KW-0902">Two-component regulatory system</keyword>
<dbReference type="Pfam" id="PF02518">
    <property type="entry name" value="HATPase_c"/>
    <property type="match status" value="1"/>
</dbReference>
<dbReference type="SMART" id="SM00448">
    <property type="entry name" value="REC"/>
    <property type="match status" value="1"/>
</dbReference>
<keyword evidence="7" id="KW-0547">Nucleotide-binding</keyword>
<comment type="caution">
    <text evidence="18">The sequence shown here is derived from an EMBL/GenBank/DDBJ whole genome shotgun (WGS) entry which is preliminary data.</text>
</comment>
<dbReference type="GO" id="GO:0016020">
    <property type="term" value="C:membrane"/>
    <property type="evidence" value="ECO:0007669"/>
    <property type="project" value="UniProtKB-SubCell"/>
</dbReference>
<dbReference type="Gene3D" id="3.30.565.10">
    <property type="entry name" value="Histidine kinase-like ATPase, C-terminal domain"/>
    <property type="match status" value="1"/>
</dbReference>
<evidence type="ECO:0000256" key="11">
    <source>
        <dbReference type="ARBA" id="ARBA00023012"/>
    </source>
</evidence>
<dbReference type="Gene3D" id="1.10.287.130">
    <property type="match status" value="1"/>
</dbReference>
<evidence type="ECO:0000256" key="10">
    <source>
        <dbReference type="ARBA" id="ARBA00022989"/>
    </source>
</evidence>
<keyword evidence="12" id="KW-0472">Membrane</keyword>
<evidence type="ECO:0000256" key="12">
    <source>
        <dbReference type="ARBA" id="ARBA00023136"/>
    </source>
</evidence>
<organism evidence="18 19">
    <name type="scientific">Rhodovulum imhoffii</name>
    <dbReference type="NCBI Taxonomy" id="365340"/>
    <lineage>
        <taxon>Bacteria</taxon>
        <taxon>Pseudomonadati</taxon>
        <taxon>Pseudomonadota</taxon>
        <taxon>Alphaproteobacteria</taxon>
        <taxon>Rhodobacterales</taxon>
        <taxon>Paracoccaceae</taxon>
        <taxon>Rhodovulum</taxon>
    </lineage>
</organism>
<keyword evidence="9" id="KW-0067">ATP-binding</keyword>
<dbReference type="InterPro" id="IPR003594">
    <property type="entry name" value="HATPase_dom"/>
</dbReference>
<evidence type="ECO:0000313" key="19">
    <source>
        <dbReference type="Proteomes" id="UP000243859"/>
    </source>
</evidence>
<evidence type="ECO:0000256" key="2">
    <source>
        <dbReference type="ARBA" id="ARBA00004370"/>
    </source>
</evidence>
<reference evidence="18 19" key="1">
    <citation type="submission" date="2018-04" db="EMBL/GenBank/DDBJ databases">
        <title>Genomic Encyclopedia of Archaeal and Bacterial Type Strains, Phase II (KMG-II): from individual species to whole genera.</title>
        <authorList>
            <person name="Goeker M."/>
        </authorList>
    </citation>
    <scope>NUCLEOTIDE SEQUENCE [LARGE SCALE GENOMIC DNA]</scope>
    <source>
        <strain evidence="18 19">DSM 18064</strain>
    </source>
</reference>
<gene>
    <name evidence="18" type="ORF">C8N32_1078</name>
</gene>
<evidence type="ECO:0000256" key="1">
    <source>
        <dbReference type="ARBA" id="ARBA00000085"/>
    </source>
</evidence>
<evidence type="ECO:0000259" key="17">
    <source>
        <dbReference type="PROSITE" id="PS50110"/>
    </source>
</evidence>
<dbReference type="SMART" id="SM00388">
    <property type="entry name" value="HisKA"/>
    <property type="match status" value="1"/>
</dbReference>
<keyword evidence="8" id="KW-0418">Kinase</keyword>
<evidence type="ECO:0000256" key="15">
    <source>
        <dbReference type="SAM" id="MobiDB-lite"/>
    </source>
</evidence>
<dbReference type="InterPro" id="IPR011006">
    <property type="entry name" value="CheY-like_superfamily"/>
</dbReference>
<keyword evidence="6" id="KW-0812">Transmembrane</keyword>
<keyword evidence="10" id="KW-1133">Transmembrane helix</keyword>
<dbReference type="Gene3D" id="3.30.450.20">
    <property type="entry name" value="PAS domain"/>
    <property type="match status" value="1"/>
</dbReference>
<comment type="subcellular location">
    <subcellularLocation>
        <location evidence="2">Membrane</location>
    </subcellularLocation>
</comment>
<dbReference type="PANTHER" id="PTHR45339:SF1">
    <property type="entry name" value="HYBRID SIGNAL TRANSDUCTION HISTIDINE KINASE J"/>
    <property type="match status" value="1"/>
</dbReference>
<evidence type="ECO:0000313" key="18">
    <source>
        <dbReference type="EMBL" id="PTN02242.1"/>
    </source>
</evidence>
<evidence type="ECO:0000259" key="16">
    <source>
        <dbReference type="PROSITE" id="PS50109"/>
    </source>
</evidence>
<protein>
    <recommendedName>
        <fullName evidence="3">histidine kinase</fullName>
        <ecNumber evidence="3">2.7.13.3</ecNumber>
    </recommendedName>
</protein>
<accession>A0A2T5BSB9</accession>
<dbReference type="CDD" id="cd16922">
    <property type="entry name" value="HATPase_EvgS-ArcB-TorS-like"/>
    <property type="match status" value="1"/>
</dbReference>
<dbReference type="InterPro" id="IPR036890">
    <property type="entry name" value="HATPase_C_sf"/>
</dbReference>
<dbReference type="EMBL" id="QAAA01000007">
    <property type="protein sequence ID" value="PTN02242.1"/>
    <property type="molecule type" value="Genomic_DNA"/>
</dbReference>
<dbReference type="OrthoDB" id="9801651at2"/>
<keyword evidence="4 13" id="KW-0597">Phosphoprotein</keyword>
<dbReference type="AlphaFoldDB" id="A0A2T5BSB9"/>
<evidence type="ECO:0000256" key="6">
    <source>
        <dbReference type="ARBA" id="ARBA00022692"/>
    </source>
</evidence>
<feature type="domain" description="Histidine kinase" evidence="16">
    <location>
        <begin position="339"/>
        <end position="559"/>
    </location>
</feature>
<dbReference type="Gene3D" id="3.40.50.2300">
    <property type="match status" value="1"/>
</dbReference>
<dbReference type="Pfam" id="PF00512">
    <property type="entry name" value="HisKA"/>
    <property type="match status" value="1"/>
</dbReference>
<sequence>MDLAKKLAEERRARLAAERLLHQKSRELSEANRQLARHARTLSHEISETRNRAEALAGRNASVQVELRQVSRAAALAEERLWASLGAIRDGFAIYDPDLRLAAGNPAYLAMFEGLEDVRPGACYYDILRLSLEEGLFDNEGLEIGTWLQNARDRLARTPIAPRVLRLWDGRYIKVVDRFAPSGDLVTLTVDMTETMRTLAALEAIPDGFVLFDQDDRMVMCNERYREIYARTANRIRPGTSFEDLLRFGLQENQYDLTGKDPGEWMAHRLACHQITGGLVEEKLADGRWVRILEKRTPDGGVAGLRVDITEQKAQQQVLEQARRAADAASRAKSVFLATMSHELRTPMNGVVGMADLLCATEMTGEQRDYAETIRQSGETLLRLLGDILDFSKLEAEKMTLHTAPFDLKDLAEEVVGLMRNAFAGRMLTLSVTCDPALPGRLMGDAGRLRQILTNLVGNAVKFTEKGRVEVGIGGHAQGGCWQVRLTVSDSGIGIAPEMREHIFGEFNQVDDRKNRRFEGTGLGLSITRRLVDLMGGRIWVESEPGTGSCFGVDLCLPVAPGAVVARRMRVLAVDDNQTNRLVFTSMAKHLDIDLELVDSGPAAIEAWERERPDMVFMDISMPGMDGKEATRRIREREAAQGAPRTPVIALTAHALPGDDAEILDAGLDGYETKPLRRARLVGLLNAHAPPGCKPATPDQPRRKTGRSAPDSSGV</sequence>